<comment type="subcellular location">
    <subcellularLocation>
        <location evidence="7">Cell membrane</location>
        <topology evidence="7">Peripheral membrane protein</topology>
    </subcellularLocation>
    <subcellularLocation>
        <location evidence="1">Membrane</location>
    </subcellularLocation>
</comment>
<evidence type="ECO:0000256" key="1">
    <source>
        <dbReference type="ARBA" id="ARBA00004370"/>
    </source>
</evidence>
<dbReference type="SUPFAM" id="SSF47928">
    <property type="entry name" value="N-terminal domain of the delta subunit of the F1F0-ATP synthase"/>
    <property type="match status" value="1"/>
</dbReference>
<evidence type="ECO:0000256" key="3">
    <source>
        <dbReference type="ARBA" id="ARBA00022781"/>
    </source>
</evidence>
<comment type="function">
    <text evidence="7">F(1)F(0) ATP synthase produces ATP from ADP in the presence of a proton or sodium gradient. F-type ATPases consist of two structural domains, F(1) containing the extramembraneous catalytic core and F(0) containing the membrane proton channel, linked together by a central stalk and a peripheral stalk. During catalysis, ATP synthesis in the catalytic domain of F(1) is coupled via a rotary mechanism of the central stalk subunits to proton translocation.</text>
</comment>
<keyword evidence="3 7" id="KW-0375">Hydrogen ion transport</keyword>
<dbReference type="PRINTS" id="PR00125">
    <property type="entry name" value="ATPASEDELTA"/>
</dbReference>
<keyword evidence="7" id="KW-1003">Cell membrane</keyword>
<evidence type="ECO:0000313" key="9">
    <source>
        <dbReference type="Proteomes" id="UP001354989"/>
    </source>
</evidence>
<dbReference type="PANTHER" id="PTHR11910">
    <property type="entry name" value="ATP SYNTHASE DELTA CHAIN"/>
    <property type="match status" value="1"/>
</dbReference>
<accession>A0ABM7VGX0</accession>
<dbReference type="InterPro" id="IPR026015">
    <property type="entry name" value="ATP_synth_OSCP/delta_N_sf"/>
</dbReference>
<keyword evidence="6 7" id="KW-0066">ATP synthesis</keyword>
<protein>
    <recommendedName>
        <fullName evidence="7">ATP synthase subunit delta</fullName>
    </recommendedName>
    <alternativeName>
        <fullName evidence="7">ATP synthase F(1) sector subunit delta</fullName>
    </alternativeName>
    <alternativeName>
        <fullName evidence="7">F-type ATPase subunit delta</fullName>
        <shortName evidence="7">F-ATPase subunit delta</shortName>
    </alternativeName>
</protein>
<comment type="function">
    <text evidence="7">This protein is part of the stalk that links CF(0) to CF(1). It either transmits conformational changes from CF(0) to CF(1) or is implicated in proton conduction.</text>
</comment>
<evidence type="ECO:0000313" key="8">
    <source>
        <dbReference type="EMBL" id="BDD00222.1"/>
    </source>
</evidence>
<organism evidence="8 9">
    <name type="scientific">Persicobacter psychrovividus</name>
    <dbReference type="NCBI Taxonomy" id="387638"/>
    <lineage>
        <taxon>Bacteria</taxon>
        <taxon>Pseudomonadati</taxon>
        <taxon>Bacteroidota</taxon>
        <taxon>Cytophagia</taxon>
        <taxon>Cytophagales</taxon>
        <taxon>Persicobacteraceae</taxon>
        <taxon>Persicobacter</taxon>
    </lineage>
</organism>
<evidence type="ECO:0000256" key="4">
    <source>
        <dbReference type="ARBA" id="ARBA00023065"/>
    </source>
</evidence>
<keyword evidence="5 7" id="KW-0472">Membrane</keyword>
<dbReference type="Pfam" id="PF00213">
    <property type="entry name" value="OSCP"/>
    <property type="match status" value="1"/>
</dbReference>
<keyword evidence="9" id="KW-1185">Reference proteome</keyword>
<dbReference type="RefSeq" id="WP_332919608.1">
    <property type="nucleotide sequence ID" value="NZ_AP025292.1"/>
</dbReference>
<keyword evidence="2 7" id="KW-0813">Transport</keyword>
<reference evidence="8 9" key="1">
    <citation type="submission" date="2021-12" db="EMBL/GenBank/DDBJ databases">
        <title>Genome sequencing of bacteria with rrn-lacking chromosome and rrn-plasmid.</title>
        <authorList>
            <person name="Anda M."/>
            <person name="Iwasaki W."/>
        </authorList>
    </citation>
    <scope>NUCLEOTIDE SEQUENCE [LARGE SCALE GENOMIC DNA]</scope>
    <source>
        <strain evidence="8 9">NBRC 101262</strain>
    </source>
</reference>
<evidence type="ECO:0000256" key="7">
    <source>
        <dbReference type="HAMAP-Rule" id="MF_01416"/>
    </source>
</evidence>
<sequence length="181" mass="20612">MSDIKVASRYAKSIFELASEKGTLEQTSQDFKLIEEVCEQNREFTLMLKNPIIDISKKWEIVKAIFEGKVSDLTLRFLQVVNDKKRIDHIRSIADSFEARYNEKNGIIKAHLETTFQLDAEQFSQFEQIALARTGAKAVQLEAAVNPALIGGYIFRIGDQMIDNSVKNRLTKLRQSLTAKV</sequence>
<gene>
    <name evidence="7 8" type="primary">atpH</name>
    <name evidence="8" type="ORF">PEPS_25020</name>
</gene>
<proteinExistence type="inferred from homology"/>
<dbReference type="EMBL" id="AP025292">
    <property type="protein sequence ID" value="BDD00222.1"/>
    <property type="molecule type" value="Genomic_DNA"/>
</dbReference>
<evidence type="ECO:0000256" key="5">
    <source>
        <dbReference type="ARBA" id="ARBA00023136"/>
    </source>
</evidence>
<name>A0ABM7VGX0_9BACT</name>
<comment type="similarity">
    <text evidence="7">Belongs to the ATPase delta chain family.</text>
</comment>
<dbReference type="Gene3D" id="1.10.520.20">
    <property type="entry name" value="N-terminal domain of the delta subunit of the F1F0-ATP synthase"/>
    <property type="match status" value="1"/>
</dbReference>
<dbReference type="HAMAP" id="MF_01416">
    <property type="entry name" value="ATP_synth_delta_bact"/>
    <property type="match status" value="1"/>
</dbReference>
<keyword evidence="4 7" id="KW-0406">Ion transport</keyword>
<evidence type="ECO:0000256" key="6">
    <source>
        <dbReference type="ARBA" id="ARBA00023310"/>
    </source>
</evidence>
<keyword evidence="7" id="KW-0139">CF(1)</keyword>
<evidence type="ECO:0000256" key="2">
    <source>
        <dbReference type="ARBA" id="ARBA00022448"/>
    </source>
</evidence>
<dbReference type="InterPro" id="IPR000711">
    <property type="entry name" value="ATPase_OSCP/dsu"/>
</dbReference>
<dbReference type="NCBIfam" id="TIGR01145">
    <property type="entry name" value="ATP_synt_delta"/>
    <property type="match status" value="1"/>
</dbReference>
<dbReference type="Proteomes" id="UP001354989">
    <property type="component" value="Chromosome"/>
</dbReference>